<dbReference type="AlphaFoldDB" id="Q5UWV9"/>
<dbReference type="PaxDb" id="272569-rrnB0030"/>
<feature type="region of interest" description="Disordered" evidence="1">
    <location>
        <begin position="157"/>
        <end position="186"/>
    </location>
</feature>
<dbReference type="PANTHER" id="PTHR37507:SF2">
    <property type="entry name" value="SPORULATION PROTEIN YDCC"/>
    <property type="match status" value="1"/>
</dbReference>
<evidence type="ECO:0000313" key="3">
    <source>
        <dbReference type="Proteomes" id="UP000001169"/>
    </source>
</evidence>
<keyword evidence="3" id="KW-1185">Reference proteome</keyword>
<accession>Q5UWV9</accession>
<dbReference type="Proteomes" id="UP000001169">
    <property type="component" value="Chromosome II"/>
</dbReference>
<dbReference type="STRING" id="272569.rrnB0030"/>
<protein>
    <recommendedName>
        <fullName evidence="4">Outer membrane lipoprotein carrier protein LolA</fullName>
    </recommendedName>
</protein>
<dbReference type="SUPFAM" id="SSF89392">
    <property type="entry name" value="Prokaryotic lipoproteins and lipoprotein localization factors"/>
    <property type="match status" value="1"/>
</dbReference>
<reference evidence="2 3" key="1">
    <citation type="journal article" date="2004" name="Genome Res.">
        <title>Genome sequence of Haloarcula marismortui: a halophilic archaeon from the Dead Sea.</title>
        <authorList>
            <person name="Baliga N.S."/>
            <person name="Bonneau R."/>
            <person name="Facciotti M.T."/>
            <person name="Pan M."/>
            <person name="Glusman G."/>
            <person name="Deutsch E.W."/>
            <person name="Shannon P."/>
            <person name="Chiu Y."/>
            <person name="Weng R.S."/>
            <person name="Gan R.R."/>
            <person name="Hung P."/>
            <person name="Date S.V."/>
            <person name="Marcotte E."/>
            <person name="Hood L."/>
            <person name="Ng W.V."/>
        </authorList>
    </citation>
    <scope>NUCLEOTIDE SEQUENCE [LARGE SCALE GENOMIC DNA]</scope>
    <source>
        <strain evidence="3">ATCC 43049 / DSM 3752 / JCM 8966 / VKM B-1809</strain>
    </source>
</reference>
<evidence type="ECO:0000256" key="1">
    <source>
        <dbReference type="SAM" id="MobiDB-lite"/>
    </source>
</evidence>
<dbReference type="PATRIC" id="fig|272569.17.peg.4077"/>
<dbReference type="PANTHER" id="PTHR37507">
    <property type="entry name" value="SPORULATION PROTEIN YDCC"/>
    <property type="match status" value="1"/>
</dbReference>
<name>Q5UWV9_HALMA</name>
<dbReference type="InterPro" id="IPR029046">
    <property type="entry name" value="LolA/LolB/LppX"/>
</dbReference>
<dbReference type="eggNOG" id="arCOG02470">
    <property type="taxonomic scope" value="Archaea"/>
</dbReference>
<organism evidence="2 3">
    <name type="scientific">Haloarcula marismortui (strain ATCC 43049 / DSM 3752 / JCM 8966 / VKM B-1809)</name>
    <name type="common">Halobacterium marismortui</name>
    <dbReference type="NCBI Taxonomy" id="272569"/>
    <lineage>
        <taxon>Archaea</taxon>
        <taxon>Methanobacteriati</taxon>
        <taxon>Methanobacteriota</taxon>
        <taxon>Stenosarchaea group</taxon>
        <taxon>Halobacteria</taxon>
        <taxon>Halobacteriales</taxon>
        <taxon>Haloarculaceae</taxon>
        <taxon>Haloarcula</taxon>
    </lineage>
</organism>
<dbReference type="HOGENOM" id="CLU_040882_2_0_2"/>
<sequence>MYRFARNLCSLRGLARVVVVVMLVTASGCSAIGSLSSENEELPSEDEATDRYASVNAVNATVTTVQTRNNKTATIVTQKRERVGSFAYFERVMSVNRAEEMRQPRVGEGGFIIANGSTLVSYDPESNELHRMSFQTDNSSTEATYPELLAAAKNNRPVPQPTATPGISPLPVVPQKNESGENSSSAYRGGNVTVLYNGTESIDGREAYRLELAPASEDMSLRSQTLWLDTESLFPIKRQTEFVAYGDDYEYIVTYRNVTFNPTFEPGTFQLEPQEIPDDAQQIQFNNYESRAALADAASLPVPDPNMPAEFELEVASHRTSDPEVATLRYEATGNDTQYRIWILNGTQNTTPGVPVQVGEFEARQTRTNRTVRISWSVDGTTYYVSRSPADTANNSTLRRVARSVARTT</sequence>
<gene>
    <name evidence="2" type="ordered locus">rrnB0030</name>
</gene>
<dbReference type="Gene3D" id="2.50.20.10">
    <property type="entry name" value="Lipoprotein localisation LolA/LolB/LppX"/>
    <property type="match status" value="1"/>
</dbReference>
<dbReference type="InterPro" id="IPR052944">
    <property type="entry name" value="Sporulation_related"/>
</dbReference>
<dbReference type="KEGG" id="hma:rrnB0030"/>
<dbReference type="EnsemblBacteria" id="AAV48244">
    <property type="protein sequence ID" value="AAV48244"/>
    <property type="gene ID" value="rrnB0030"/>
</dbReference>
<dbReference type="EMBL" id="AY596298">
    <property type="protein sequence ID" value="AAV48244.1"/>
    <property type="molecule type" value="Genomic_DNA"/>
</dbReference>
<proteinExistence type="predicted"/>
<evidence type="ECO:0008006" key="4">
    <source>
        <dbReference type="Google" id="ProtNLM"/>
    </source>
</evidence>
<evidence type="ECO:0000313" key="2">
    <source>
        <dbReference type="EMBL" id="AAV48244.1"/>
    </source>
</evidence>
<dbReference type="PROSITE" id="PS51257">
    <property type="entry name" value="PROKAR_LIPOPROTEIN"/>
    <property type="match status" value="1"/>
</dbReference>
<feature type="compositionally biased region" description="Polar residues" evidence="1">
    <location>
        <begin position="176"/>
        <end position="186"/>
    </location>
</feature>